<organism evidence="1 2">
    <name type="scientific">Paenibacillus sambharensis</name>
    <dbReference type="NCBI Taxonomy" id="1803190"/>
    <lineage>
        <taxon>Bacteria</taxon>
        <taxon>Bacillati</taxon>
        <taxon>Bacillota</taxon>
        <taxon>Bacilli</taxon>
        <taxon>Bacillales</taxon>
        <taxon>Paenibacillaceae</taxon>
        <taxon>Paenibacillus</taxon>
    </lineage>
</organism>
<evidence type="ECO:0000313" key="1">
    <source>
        <dbReference type="EMBL" id="PZD94543.1"/>
    </source>
</evidence>
<keyword evidence="2" id="KW-1185">Reference proteome</keyword>
<protein>
    <submittedName>
        <fullName evidence="1">Uncharacterized protein</fullName>
    </submittedName>
</protein>
<dbReference type="RefSeq" id="WP_111148012.1">
    <property type="nucleotide sequence ID" value="NZ_QKRB01000052.1"/>
</dbReference>
<evidence type="ECO:0000313" key="2">
    <source>
        <dbReference type="Proteomes" id="UP000249522"/>
    </source>
</evidence>
<dbReference type="EMBL" id="QKRB01000052">
    <property type="protein sequence ID" value="PZD94543.1"/>
    <property type="molecule type" value="Genomic_DNA"/>
</dbReference>
<dbReference type="AlphaFoldDB" id="A0A2W1L6F8"/>
<name>A0A2W1L6F8_9BACL</name>
<dbReference type="Proteomes" id="UP000249522">
    <property type="component" value="Unassembled WGS sequence"/>
</dbReference>
<reference evidence="1 2" key="1">
    <citation type="submission" date="2018-06" db="EMBL/GenBank/DDBJ databases">
        <title>Paenibacillus imtechensis sp. nov.</title>
        <authorList>
            <person name="Pinnaka A.K."/>
            <person name="Singh H."/>
            <person name="Kaur M."/>
        </authorList>
    </citation>
    <scope>NUCLEOTIDE SEQUENCE [LARGE SCALE GENOMIC DNA]</scope>
    <source>
        <strain evidence="1 2">SMB1</strain>
    </source>
</reference>
<gene>
    <name evidence="1" type="ORF">DNH61_17670</name>
</gene>
<accession>A0A2W1L6F8</accession>
<comment type="caution">
    <text evidence="1">The sequence shown here is derived from an EMBL/GenBank/DDBJ whole genome shotgun (WGS) entry which is preliminary data.</text>
</comment>
<proteinExistence type="predicted"/>
<sequence length="59" mass="6725">METLYVVKDGKVVEYNGQINDKNILTEAAVIESFGRKAIEEINRFGSYSIKKGETNEKR</sequence>
<dbReference type="OrthoDB" id="2629177at2"/>